<evidence type="ECO:0000313" key="3">
    <source>
        <dbReference type="EMBL" id="GJM87057.1"/>
    </source>
</evidence>
<gene>
    <name evidence="3" type="primary">ga02975</name>
    <name evidence="3" type="ORF">PR202_ga02975</name>
</gene>
<evidence type="ECO:0000313" key="4">
    <source>
        <dbReference type="Proteomes" id="UP001054889"/>
    </source>
</evidence>
<dbReference type="GO" id="GO:0046856">
    <property type="term" value="P:phosphatidylinositol dephosphorylation"/>
    <property type="evidence" value="ECO:0007669"/>
    <property type="project" value="InterPro"/>
</dbReference>
<evidence type="ECO:0000256" key="1">
    <source>
        <dbReference type="ARBA" id="ARBA00022801"/>
    </source>
</evidence>
<accession>A0AAV5BNQ6</accession>
<reference evidence="3" key="1">
    <citation type="journal article" date="2018" name="DNA Res.">
        <title>Multiple hybrid de novo genome assembly of finger millet, an orphan allotetraploid crop.</title>
        <authorList>
            <person name="Hatakeyama M."/>
            <person name="Aluri S."/>
            <person name="Balachadran M.T."/>
            <person name="Sivarajan S.R."/>
            <person name="Patrignani A."/>
            <person name="Gruter S."/>
            <person name="Poveda L."/>
            <person name="Shimizu-Inatsugi R."/>
            <person name="Baeten J."/>
            <person name="Francoijs K.J."/>
            <person name="Nataraja K.N."/>
            <person name="Reddy Y.A.N."/>
            <person name="Phadnis S."/>
            <person name="Ravikumar R.L."/>
            <person name="Schlapbach R."/>
            <person name="Sreeman S.M."/>
            <person name="Shimizu K.K."/>
        </authorList>
    </citation>
    <scope>NUCLEOTIDE SEQUENCE</scope>
</reference>
<dbReference type="Proteomes" id="UP001054889">
    <property type="component" value="Unassembled WGS sequence"/>
</dbReference>
<comment type="caution">
    <text evidence="3">The sequence shown here is derived from an EMBL/GenBank/DDBJ whole genome shotgun (WGS) entry which is preliminary data.</text>
</comment>
<dbReference type="GO" id="GO:0043813">
    <property type="term" value="F:phosphatidylinositol-3,5-bisphosphate 5-phosphatase activity"/>
    <property type="evidence" value="ECO:0007669"/>
    <property type="project" value="InterPro"/>
</dbReference>
<proteinExistence type="predicted"/>
<dbReference type="AlphaFoldDB" id="A0AAV5BNQ6"/>
<keyword evidence="4" id="KW-1185">Reference proteome</keyword>
<protein>
    <submittedName>
        <fullName evidence="3">Uncharacterized protein</fullName>
    </submittedName>
</protein>
<feature type="region of interest" description="Disordered" evidence="2">
    <location>
        <begin position="123"/>
        <end position="146"/>
    </location>
</feature>
<sequence length="162" mass="18368">MVTLLFIWKTHERRESILRREFDKAIRIINKNLSEENHLKFLHWDLHKNSQGKPTNVLDVLLKVAFRALSLTEFFYCQVTPRSETAEHWPALLSSIDPYICDNNSNSDNTECTDIVGDISHEDISGSSDSSGNATAEDKVENIGLPPLKPPKFQNGVCELTV</sequence>
<reference evidence="3" key="2">
    <citation type="submission" date="2021-12" db="EMBL/GenBank/DDBJ databases">
        <title>Resequencing data analysis of finger millet.</title>
        <authorList>
            <person name="Hatakeyama M."/>
            <person name="Aluri S."/>
            <person name="Balachadran M.T."/>
            <person name="Sivarajan S.R."/>
            <person name="Poveda L."/>
            <person name="Shimizu-Inatsugi R."/>
            <person name="Schlapbach R."/>
            <person name="Sreeman S.M."/>
            <person name="Shimizu K.K."/>
        </authorList>
    </citation>
    <scope>NUCLEOTIDE SEQUENCE</scope>
</reference>
<dbReference type="InterPro" id="IPR043573">
    <property type="entry name" value="Fig4-like"/>
</dbReference>
<organism evidence="3 4">
    <name type="scientific">Eleusine coracana subsp. coracana</name>
    <dbReference type="NCBI Taxonomy" id="191504"/>
    <lineage>
        <taxon>Eukaryota</taxon>
        <taxon>Viridiplantae</taxon>
        <taxon>Streptophyta</taxon>
        <taxon>Embryophyta</taxon>
        <taxon>Tracheophyta</taxon>
        <taxon>Spermatophyta</taxon>
        <taxon>Magnoliopsida</taxon>
        <taxon>Liliopsida</taxon>
        <taxon>Poales</taxon>
        <taxon>Poaceae</taxon>
        <taxon>PACMAD clade</taxon>
        <taxon>Chloridoideae</taxon>
        <taxon>Cynodonteae</taxon>
        <taxon>Eleusininae</taxon>
        <taxon>Eleusine</taxon>
    </lineage>
</organism>
<dbReference type="EMBL" id="BQKI01000001">
    <property type="protein sequence ID" value="GJM87057.1"/>
    <property type="molecule type" value="Genomic_DNA"/>
</dbReference>
<keyword evidence="1" id="KW-0378">Hydrolase</keyword>
<dbReference type="PANTHER" id="PTHR45738">
    <property type="entry name" value="POLYPHOSPHOINOSITIDE PHOSPHATASE"/>
    <property type="match status" value="1"/>
</dbReference>
<evidence type="ECO:0000256" key="2">
    <source>
        <dbReference type="SAM" id="MobiDB-lite"/>
    </source>
</evidence>
<name>A0AAV5BNQ6_ELECO</name>
<dbReference type="PANTHER" id="PTHR45738:SF1">
    <property type="entry name" value="SAC DOMAIN-CONTAINING PROTEIN"/>
    <property type="match status" value="1"/>
</dbReference>